<feature type="domain" description="Polyphosphate kinase-2-related" evidence="1">
    <location>
        <begin position="11"/>
        <end position="60"/>
    </location>
</feature>
<dbReference type="InterPro" id="IPR027417">
    <property type="entry name" value="P-loop_NTPase"/>
</dbReference>
<dbReference type="InterPro" id="IPR022488">
    <property type="entry name" value="PPK2-related"/>
</dbReference>
<dbReference type="PATRIC" id="fig|1331206.3.peg.616"/>
<reference evidence="2 3" key="1">
    <citation type="submission" date="2014-03" db="EMBL/GenBank/DDBJ databases">
        <title>Genome sequence of Bordetella holmseii.</title>
        <authorList>
            <person name="Harvill E."/>
            <person name="Goodfield L.L."/>
            <person name="Ivanov Y."/>
            <person name="Meyer J.A."/>
            <person name="Newth C."/>
            <person name="Cassiday P."/>
            <person name="Tondella M.L."/>
            <person name="Liao P."/>
            <person name="Zimmerman J."/>
            <person name="Meert K."/>
            <person name="Wessel D."/>
            <person name="Berger J."/>
            <person name="Dean J.M."/>
            <person name="Holubkov R."/>
            <person name="Burr J."/>
            <person name="Liu T."/>
            <person name="Brinkac L.M."/>
            <person name="Sanka R."/>
            <person name="Kim M."/>
            <person name="Losada L."/>
        </authorList>
    </citation>
    <scope>NUCLEOTIDE SEQUENCE [LARGE SCALE GENOMIC DNA]</scope>
    <source>
        <strain evidence="2 3">CDC-H585-BH</strain>
    </source>
</reference>
<dbReference type="GO" id="GO:0016301">
    <property type="term" value="F:kinase activity"/>
    <property type="evidence" value="ECO:0007669"/>
    <property type="project" value="UniProtKB-KW"/>
</dbReference>
<dbReference type="Proteomes" id="UP000026682">
    <property type="component" value="Unassembled WGS sequence"/>
</dbReference>
<name>A0A158M893_9BORD</name>
<dbReference type="Pfam" id="PF03976">
    <property type="entry name" value="PPK2"/>
    <property type="match status" value="1"/>
</dbReference>
<accession>A0A158M893</accession>
<organism evidence="2 3">
    <name type="scientific">Bordetella holmesii CDC-H585-BH</name>
    <dbReference type="NCBI Taxonomy" id="1331206"/>
    <lineage>
        <taxon>Bacteria</taxon>
        <taxon>Pseudomonadati</taxon>
        <taxon>Pseudomonadota</taxon>
        <taxon>Betaproteobacteria</taxon>
        <taxon>Burkholderiales</taxon>
        <taxon>Alcaligenaceae</taxon>
        <taxon>Bordetella</taxon>
    </lineage>
</organism>
<sequence>MFMEAQADPVLAKEDYKAREHQLRTALLKAQYDRLNRADRSLLIVVAGIDGAGKGQTINLLND</sequence>
<evidence type="ECO:0000313" key="2">
    <source>
        <dbReference type="EMBL" id="KAK97794.1"/>
    </source>
</evidence>
<keyword evidence="2" id="KW-0418">Kinase</keyword>
<dbReference type="Gene3D" id="3.40.50.300">
    <property type="entry name" value="P-loop containing nucleotide triphosphate hydrolases"/>
    <property type="match status" value="1"/>
</dbReference>
<evidence type="ECO:0000259" key="1">
    <source>
        <dbReference type="Pfam" id="PF03976"/>
    </source>
</evidence>
<gene>
    <name evidence="2" type="ORF">L497_2885</name>
</gene>
<protein>
    <submittedName>
        <fullName evidence="2">Polyphosphate kinase 2 domain protein</fullName>
    </submittedName>
</protein>
<keyword evidence="2" id="KW-0808">Transferase</keyword>
<evidence type="ECO:0000313" key="3">
    <source>
        <dbReference type="Proteomes" id="UP000026682"/>
    </source>
</evidence>
<dbReference type="EMBL" id="JFZZ01000022">
    <property type="protein sequence ID" value="KAK97794.1"/>
    <property type="molecule type" value="Genomic_DNA"/>
</dbReference>
<proteinExistence type="predicted"/>
<comment type="caution">
    <text evidence="2">The sequence shown here is derived from an EMBL/GenBank/DDBJ whole genome shotgun (WGS) entry which is preliminary data.</text>
</comment>
<dbReference type="AlphaFoldDB" id="A0A158M893"/>